<evidence type="ECO:0000259" key="1">
    <source>
        <dbReference type="Pfam" id="PF04738"/>
    </source>
</evidence>
<dbReference type="Pfam" id="PF04738">
    <property type="entry name" value="Lant_dehydr_N"/>
    <property type="match status" value="1"/>
</dbReference>
<dbReference type="RefSeq" id="WP_394473369.1">
    <property type="nucleotide sequence ID" value="NZ_JBIGHY010000021.1"/>
</dbReference>
<evidence type="ECO:0000313" key="3">
    <source>
        <dbReference type="EMBL" id="MFG6417311.1"/>
    </source>
</evidence>
<comment type="caution">
    <text evidence="3">The sequence shown here is derived from an EMBL/GenBank/DDBJ whole genome shotgun (WGS) entry which is preliminary data.</text>
</comment>
<keyword evidence="4" id="KW-1185">Reference proteome</keyword>
<evidence type="ECO:0000313" key="4">
    <source>
        <dbReference type="Proteomes" id="UP001606300"/>
    </source>
</evidence>
<feature type="domain" description="Thiopeptide-type bacteriocin biosynthesis" evidence="2">
    <location>
        <begin position="773"/>
        <end position="1031"/>
    </location>
</feature>
<sequence length="1040" mass="116380">MKAFDFKADGYTIVRTSSGNIAKLRQLNEHAWRGTADDARALIGTLLTDAQFRLAVQVANSRLVEKLSRSETLDKRDLLKSALVLYRYASRNCTRATPFGLFAATGIGNIGSAAMPAEIMPDAEFRVEVSLDRGLLAALRDTIAKGTRRGEDLLLRANPLVSVAGGHVWITERKVVNHAYKYALSRLRLGAPDLVASLVDAFGRPRVLQDGVDIVRRMYPHISAEQASDFIEQLIRHQVLFDTPRFPLLSAKSDEKILTDLERLSDRHHASKEWAVIIKYLQTALHPGMLEDGRLLKLEKTLIAELGNLGVETEAGKIFHVDKFLNRPRQAVSETDVEDVFHATKWLFRMFPVTRPKTIEEFAERFGKRYGERFVSLMEALNPEVGVGFGFAADSASWFEAVWQPSTPGRNSKGELLKWLQQQLSPPLQNGSLKQLDVSEFSASDEAGKEFFPISLAANLSVLPALTIGNRRAILLNTLSAPGPGIYIARFAAGDADIDRALAGSIAEEEQLRPNVVFAEIVHAQSPRLVNVLTRPAHRKHAITLNEASGQDVADIPLHDLFVGLVDGRPVVWSKSLDKEIFPCLTNAHNFMRSDCLGVYQFLATLRLQYEAAPNFSWPWEIYKDHEHLPRVVCRNVILSLEQWRLSGKDIAGMKALSAKSDYGGVRNFLCGKGVPQHFTLKQGDRLLEVDATSDIALCAFVDQIAHHQEATVSESILEHFHADEPRSEIILPFRVCPEESTALEAKRSQAVRQAASTSGLDGYKGPSTPYRYFKIYGPQVQIESLLVRIVKPLIDSLRHVDRFDHWHFVRYADPDLHLRLRVFGDPTLCDAVANSLSAAIHRSGEYELLTLQDARYCPEVVRYGGSAGMAIAERLFSADSFYCLRAIEAAQAAGYSEQRLSYCIGAALGYMRNSFVDLDQQLNFAVSQLKNFQAELKPPSAMIQRADTHFRKSRATLEKTFDGEFISPNSSINQAFAEWQSRVADIMRLVPSMQIVHYMLPSLVHMLCNRLLRSPSRPQEYIVWHHVTKLLRSAHAKSN</sequence>
<name>A0ABW7EUX7_9BURK</name>
<dbReference type="NCBIfam" id="TIGR03891">
    <property type="entry name" value="thiopep_ocin"/>
    <property type="match status" value="1"/>
</dbReference>
<dbReference type="EMBL" id="JBIGHY010000021">
    <property type="protein sequence ID" value="MFG6417311.1"/>
    <property type="molecule type" value="Genomic_DNA"/>
</dbReference>
<proteinExistence type="predicted"/>
<gene>
    <name evidence="3" type="ORF">ACG02S_25795</name>
</gene>
<dbReference type="Proteomes" id="UP001606300">
    <property type="component" value="Unassembled WGS sequence"/>
</dbReference>
<dbReference type="InterPro" id="IPR006827">
    <property type="entry name" value="Lant_deHydtase_N"/>
</dbReference>
<feature type="domain" description="Lantibiotic dehydratase N-terminal" evidence="1">
    <location>
        <begin position="49"/>
        <end position="695"/>
    </location>
</feature>
<accession>A0ABW7EUX7</accession>
<dbReference type="InterPro" id="IPR023809">
    <property type="entry name" value="Thiopep_bacteriocin_synth_dom"/>
</dbReference>
<protein>
    <submittedName>
        <fullName evidence="3">Lantibiotic dehydratase</fullName>
    </submittedName>
</protein>
<reference evidence="3 4" key="1">
    <citation type="submission" date="2024-09" db="EMBL/GenBank/DDBJ databases">
        <title>Novel species of the genus Pelomonas and Roseateles isolated from streams.</title>
        <authorList>
            <person name="Lu H."/>
        </authorList>
    </citation>
    <scope>NUCLEOTIDE SEQUENCE [LARGE SCALE GENOMIC DNA]</scope>
    <source>
        <strain evidence="3 4">DC23W</strain>
    </source>
</reference>
<evidence type="ECO:0000259" key="2">
    <source>
        <dbReference type="Pfam" id="PF14028"/>
    </source>
</evidence>
<dbReference type="Pfam" id="PF14028">
    <property type="entry name" value="Lant_dehydr_C"/>
    <property type="match status" value="1"/>
</dbReference>
<organism evidence="3 4">
    <name type="scientific">Pelomonas dachongensis</name>
    <dbReference type="NCBI Taxonomy" id="3299029"/>
    <lineage>
        <taxon>Bacteria</taxon>
        <taxon>Pseudomonadati</taxon>
        <taxon>Pseudomonadota</taxon>
        <taxon>Betaproteobacteria</taxon>
        <taxon>Burkholderiales</taxon>
        <taxon>Sphaerotilaceae</taxon>
        <taxon>Roseateles</taxon>
    </lineage>
</organism>